<keyword evidence="1" id="KW-0812">Transmembrane</keyword>
<proteinExistence type="predicted"/>
<protein>
    <submittedName>
        <fullName evidence="2">Translocon-associated protein subunit gamma</fullName>
    </submittedName>
</protein>
<evidence type="ECO:0000313" key="2">
    <source>
        <dbReference type="EMBL" id="JAR99521.1"/>
    </source>
</evidence>
<keyword evidence="1" id="KW-1133">Transmembrane helix</keyword>
<feature type="non-terminal residue" evidence="2">
    <location>
        <position position="1"/>
    </location>
</feature>
<feature type="non-terminal residue" evidence="2">
    <location>
        <position position="133"/>
    </location>
</feature>
<dbReference type="EMBL" id="GEMB01003699">
    <property type="protein sequence ID" value="JAR99521.1"/>
    <property type="molecule type" value="Transcribed_RNA"/>
</dbReference>
<feature type="transmembrane region" description="Helical" evidence="1">
    <location>
        <begin position="114"/>
        <end position="132"/>
    </location>
</feature>
<dbReference type="GO" id="GO:0006614">
    <property type="term" value="P:SRP-dependent cotranslational protein targeting to membrane"/>
    <property type="evidence" value="ECO:0007669"/>
    <property type="project" value="InterPro"/>
</dbReference>
<organism evidence="2">
    <name type="scientific">Triatoma infestans</name>
    <name type="common">Assassin bug</name>
    <dbReference type="NCBI Taxonomy" id="30076"/>
    <lineage>
        <taxon>Eukaryota</taxon>
        <taxon>Metazoa</taxon>
        <taxon>Ecdysozoa</taxon>
        <taxon>Arthropoda</taxon>
        <taxon>Hexapoda</taxon>
        <taxon>Insecta</taxon>
        <taxon>Pterygota</taxon>
        <taxon>Neoptera</taxon>
        <taxon>Paraneoptera</taxon>
        <taxon>Hemiptera</taxon>
        <taxon>Heteroptera</taxon>
        <taxon>Panheteroptera</taxon>
        <taxon>Cimicomorpha</taxon>
        <taxon>Reduviidae</taxon>
        <taxon>Triatominae</taxon>
        <taxon>Triatoma</taxon>
    </lineage>
</organism>
<name>A0A161MYY1_TRIIF</name>
<accession>A0A161MYY1</accession>
<sequence>YNLEELPLKDAQTYLIPLTIAVCFVLNTIYKEYENFFRPQLARLRETAIAIELSRLEKCSSRKARLDRLHILKQQVAGTEAAFYSVFIINALFLSHVTLAYCFCIRSLPANYSYVISIIIAILGTVLLTKYVK</sequence>
<dbReference type="AlphaFoldDB" id="A0A161MYY1"/>
<feature type="transmembrane region" description="Helical" evidence="1">
    <location>
        <begin position="12"/>
        <end position="30"/>
    </location>
</feature>
<dbReference type="GO" id="GO:0016020">
    <property type="term" value="C:membrane"/>
    <property type="evidence" value="ECO:0007669"/>
    <property type="project" value="InterPro"/>
</dbReference>
<keyword evidence="1" id="KW-0472">Membrane</keyword>
<feature type="transmembrane region" description="Helical" evidence="1">
    <location>
        <begin position="81"/>
        <end position="108"/>
    </location>
</feature>
<dbReference type="Pfam" id="PF07074">
    <property type="entry name" value="TRAP-gamma"/>
    <property type="match status" value="1"/>
</dbReference>
<evidence type="ECO:0000256" key="1">
    <source>
        <dbReference type="SAM" id="Phobius"/>
    </source>
</evidence>
<reference evidence="2" key="1">
    <citation type="submission" date="2016-04" db="EMBL/GenBank/DDBJ databases">
        <authorList>
            <person name="Calderon-Fernandez G.M.Sr."/>
        </authorList>
    </citation>
    <scope>NUCLEOTIDE SEQUENCE</scope>
    <source>
        <strain evidence="2">Int1</strain>
        <tissue evidence="2">Integument</tissue>
    </source>
</reference>
<reference evidence="2" key="2">
    <citation type="journal article" date="2017" name="J. Med. Entomol.">
        <title>Transcriptome Analysis of the Triatoma infestans (Hemiptera: Reduviidae) Integument.</title>
        <authorList>
            <person name="Calderon-Fernandez G.M."/>
            <person name="Moriconi D.E."/>
            <person name="Dulbecco A.B."/>
            <person name="Juarez M.P."/>
        </authorList>
    </citation>
    <scope>NUCLEOTIDE SEQUENCE</scope>
    <source>
        <strain evidence="2">Int1</strain>
        <tissue evidence="2">Integument</tissue>
    </source>
</reference>
<dbReference type="InterPro" id="IPR009779">
    <property type="entry name" value="SSR3"/>
</dbReference>